<dbReference type="InterPro" id="IPR044668">
    <property type="entry name" value="PuuD-like"/>
</dbReference>
<dbReference type="GO" id="GO:0005829">
    <property type="term" value="C:cytosol"/>
    <property type="evidence" value="ECO:0007669"/>
    <property type="project" value="TreeGrafter"/>
</dbReference>
<dbReference type="Pfam" id="PF07722">
    <property type="entry name" value="Peptidase_C26"/>
    <property type="match status" value="1"/>
</dbReference>
<name>A0A382BP51_9ZZZZ</name>
<accession>A0A382BP51</accession>
<protein>
    <recommendedName>
        <fullName evidence="2">Glutamine amidotransferase domain-containing protein</fullName>
    </recommendedName>
</protein>
<proteinExistence type="predicted"/>
<gene>
    <name evidence="1" type="ORF">METZ01_LOCUS168470</name>
</gene>
<dbReference type="EMBL" id="UINC01030738">
    <property type="protein sequence ID" value="SVB15616.1"/>
    <property type="molecule type" value="Genomic_DNA"/>
</dbReference>
<dbReference type="PROSITE" id="PS51273">
    <property type="entry name" value="GATASE_TYPE_1"/>
    <property type="match status" value="1"/>
</dbReference>
<organism evidence="1">
    <name type="scientific">marine metagenome</name>
    <dbReference type="NCBI Taxonomy" id="408172"/>
    <lineage>
        <taxon>unclassified sequences</taxon>
        <taxon>metagenomes</taxon>
        <taxon>ecological metagenomes</taxon>
    </lineage>
</organism>
<dbReference type="PANTHER" id="PTHR43235">
    <property type="entry name" value="GLUTAMINE AMIDOTRANSFERASE PB2B2.05-RELATED"/>
    <property type="match status" value="1"/>
</dbReference>
<dbReference type="InterPro" id="IPR011697">
    <property type="entry name" value="Peptidase_C26"/>
</dbReference>
<evidence type="ECO:0008006" key="2">
    <source>
        <dbReference type="Google" id="ProtNLM"/>
    </source>
</evidence>
<evidence type="ECO:0000313" key="1">
    <source>
        <dbReference type="EMBL" id="SVB15616.1"/>
    </source>
</evidence>
<dbReference type="AlphaFoldDB" id="A0A382BP51"/>
<sequence>MKKPIIGITLDSEESGQYSKFPWYVIRKNHLSSIEKFGGIPFPLFHSLASLRDIVSMVDGIIITGGNFDIDPTLYGENNDHSRSLKNIRTNFEMKICEMSLKNNLPILGICGGEQLLNICFGGTLIQDIK</sequence>
<dbReference type="SUPFAM" id="SSF52317">
    <property type="entry name" value="Class I glutamine amidotransferase-like"/>
    <property type="match status" value="1"/>
</dbReference>
<dbReference type="Gene3D" id="3.40.50.880">
    <property type="match status" value="1"/>
</dbReference>
<feature type="non-terminal residue" evidence="1">
    <location>
        <position position="130"/>
    </location>
</feature>
<dbReference type="GO" id="GO:0016811">
    <property type="term" value="F:hydrolase activity, acting on carbon-nitrogen (but not peptide) bonds, in linear amides"/>
    <property type="evidence" value="ECO:0007669"/>
    <property type="project" value="InterPro"/>
</dbReference>
<dbReference type="PANTHER" id="PTHR43235:SF1">
    <property type="entry name" value="GLUTAMINE AMIDOTRANSFERASE PB2B2.05-RELATED"/>
    <property type="match status" value="1"/>
</dbReference>
<dbReference type="InterPro" id="IPR029062">
    <property type="entry name" value="Class_I_gatase-like"/>
</dbReference>
<reference evidence="1" key="1">
    <citation type="submission" date="2018-05" db="EMBL/GenBank/DDBJ databases">
        <authorList>
            <person name="Lanie J.A."/>
            <person name="Ng W.-L."/>
            <person name="Kazmierczak K.M."/>
            <person name="Andrzejewski T.M."/>
            <person name="Davidsen T.M."/>
            <person name="Wayne K.J."/>
            <person name="Tettelin H."/>
            <person name="Glass J.I."/>
            <person name="Rusch D."/>
            <person name="Podicherti R."/>
            <person name="Tsui H.-C.T."/>
            <person name="Winkler M.E."/>
        </authorList>
    </citation>
    <scope>NUCLEOTIDE SEQUENCE</scope>
</reference>